<comment type="caution">
    <text evidence="1">The sequence shown here is derived from an EMBL/GenBank/DDBJ whole genome shotgun (WGS) entry which is preliminary data.</text>
</comment>
<accession>A0A6P2CCT8</accession>
<gene>
    <name evidence="1" type="ORF">DW322_09095</name>
</gene>
<sequence length="83" mass="9022">MQPLQCADCGACVSVGKNSWEHTAVQWTEQARRVCPELAERTARRPDAPHPGCRTLSEAITRAAQEGAIPISDTDPVPRPMVV</sequence>
<organism evidence="1 2">
    <name type="scientific">Rhodococcus rhodnii</name>
    <dbReference type="NCBI Taxonomy" id="38312"/>
    <lineage>
        <taxon>Bacteria</taxon>
        <taxon>Bacillati</taxon>
        <taxon>Actinomycetota</taxon>
        <taxon>Actinomycetes</taxon>
        <taxon>Mycobacteriales</taxon>
        <taxon>Nocardiaceae</taxon>
        <taxon>Rhodococcus</taxon>
    </lineage>
</organism>
<dbReference type="Proteomes" id="UP000471120">
    <property type="component" value="Unassembled WGS sequence"/>
</dbReference>
<name>A0A6P2CCT8_9NOCA</name>
<dbReference type="EMBL" id="QRCM01000001">
    <property type="protein sequence ID" value="TXG90353.1"/>
    <property type="molecule type" value="Genomic_DNA"/>
</dbReference>
<protein>
    <recommendedName>
        <fullName evidence="3">Ferredoxin</fullName>
    </recommendedName>
</protein>
<reference evidence="1 2" key="1">
    <citation type="submission" date="2018-07" db="EMBL/GenBank/DDBJ databases">
        <title>Genome sequence of Rhodococcus rhodnii ATCC 35071 from Rhodnius prolixus.</title>
        <authorList>
            <person name="Patel V."/>
            <person name="Vogel K.J."/>
        </authorList>
    </citation>
    <scope>NUCLEOTIDE SEQUENCE [LARGE SCALE GENOMIC DNA]</scope>
    <source>
        <strain evidence="1 2">ATCC 35071</strain>
    </source>
</reference>
<evidence type="ECO:0000313" key="1">
    <source>
        <dbReference type="EMBL" id="TXG90353.1"/>
    </source>
</evidence>
<proteinExistence type="predicted"/>
<evidence type="ECO:0008006" key="3">
    <source>
        <dbReference type="Google" id="ProtNLM"/>
    </source>
</evidence>
<dbReference type="AlphaFoldDB" id="A0A6P2CCT8"/>
<evidence type="ECO:0000313" key="2">
    <source>
        <dbReference type="Proteomes" id="UP000471120"/>
    </source>
</evidence>